<reference evidence="3 4" key="1">
    <citation type="journal article" date="2020" name="ISME J.">
        <title>Uncovering the hidden diversity of litter-decomposition mechanisms in mushroom-forming fungi.</title>
        <authorList>
            <person name="Floudas D."/>
            <person name="Bentzer J."/>
            <person name="Ahren D."/>
            <person name="Johansson T."/>
            <person name="Persson P."/>
            <person name="Tunlid A."/>
        </authorList>
    </citation>
    <scope>NUCLEOTIDE SEQUENCE [LARGE SCALE GENOMIC DNA]</scope>
    <source>
        <strain evidence="3 4">CBS 175.51</strain>
    </source>
</reference>
<dbReference type="InterPro" id="IPR036047">
    <property type="entry name" value="F-box-like_dom_sf"/>
</dbReference>
<evidence type="ECO:0000313" key="4">
    <source>
        <dbReference type="Proteomes" id="UP000541558"/>
    </source>
</evidence>
<proteinExistence type="predicted"/>
<protein>
    <recommendedName>
        <fullName evidence="2">F-box domain-containing protein</fullName>
    </recommendedName>
</protein>
<evidence type="ECO:0000313" key="3">
    <source>
        <dbReference type="EMBL" id="KAF5317327.1"/>
    </source>
</evidence>
<organism evidence="3 4">
    <name type="scientific">Ephemerocybe angulata</name>
    <dbReference type="NCBI Taxonomy" id="980116"/>
    <lineage>
        <taxon>Eukaryota</taxon>
        <taxon>Fungi</taxon>
        <taxon>Dikarya</taxon>
        <taxon>Basidiomycota</taxon>
        <taxon>Agaricomycotina</taxon>
        <taxon>Agaricomycetes</taxon>
        <taxon>Agaricomycetidae</taxon>
        <taxon>Agaricales</taxon>
        <taxon>Agaricineae</taxon>
        <taxon>Psathyrellaceae</taxon>
        <taxon>Ephemerocybe</taxon>
    </lineage>
</organism>
<dbReference type="CDD" id="cd09917">
    <property type="entry name" value="F-box_SF"/>
    <property type="match status" value="1"/>
</dbReference>
<dbReference type="PROSITE" id="PS50181">
    <property type="entry name" value="FBOX"/>
    <property type="match status" value="1"/>
</dbReference>
<feature type="compositionally biased region" description="Polar residues" evidence="1">
    <location>
        <begin position="56"/>
        <end position="65"/>
    </location>
</feature>
<name>A0A8H5B6A5_9AGAR</name>
<accession>A0A8H5B6A5</accession>
<sequence>MAKRKAASSSSSSSSSSQTEPPDDANGSNRLGARGTGVRKTRNSNLAKPPAKRLKTTANKTSKAGSKSGPADMDTGNSKVPAKPGKNLTALITELPTDILLEVLSHLPPRDLLHTARTDRLFRKTILNRGSMSVWKTSLEAYNTPEPPEDFSLPRWAALLFEPICQVCWNKKAMNVDWYLLKRICGACKAKCLIQLSFSMRYKHPQLSAAAETCISSTWHKGATHFWASDFEDFKSRWGKAAESTDPVEIAAFEKWKKERATQVAKRNQMVPVYKEWRNGLTSKNKNEAERRRKHRLQGVRSRFLELGYLDVDIDSAISIESDGIFSGSPDVTDAIWANLKAKLEPAVIEARNLRLALDLEPAVEERMGILEDVYSTYLEGLRPSEQYFCPPLEVLRPIPEVLEILEAEKTRNITESDFKPVADNLDELIARYQKEKKKTLVKLLNSRGGRYMEEPLELARNVFRRARSQGSSMPSKAPTSDCVLVGWAMLGTHTTDAYSEVMLRPGVYLNMPAGFIYNELSSGHCSELIDMAGLNPQTASVNEMDSMDPRFVCDTCSTLNGYGYAILSWRAALCHLLKHPNSWPTMRLASKDEAAEAKSNEGQFREAAAAWACNHCSDFLAAASAGTKAAVLEHLENEHQIIDPKATEDYFINERCRHTSCDSSVSDSSVSDSSVSL</sequence>
<feature type="domain" description="F-box" evidence="2">
    <location>
        <begin position="89"/>
        <end position="138"/>
    </location>
</feature>
<feature type="region of interest" description="Disordered" evidence="1">
    <location>
        <begin position="1"/>
        <end position="84"/>
    </location>
</feature>
<evidence type="ECO:0000259" key="2">
    <source>
        <dbReference type="PROSITE" id="PS50181"/>
    </source>
</evidence>
<dbReference type="EMBL" id="JAACJK010000219">
    <property type="protein sequence ID" value="KAF5317327.1"/>
    <property type="molecule type" value="Genomic_DNA"/>
</dbReference>
<dbReference type="Gene3D" id="1.20.1280.50">
    <property type="match status" value="1"/>
</dbReference>
<evidence type="ECO:0000256" key="1">
    <source>
        <dbReference type="SAM" id="MobiDB-lite"/>
    </source>
</evidence>
<dbReference type="Proteomes" id="UP000541558">
    <property type="component" value="Unassembled WGS sequence"/>
</dbReference>
<gene>
    <name evidence="3" type="ORF">D9611_003572</name>
</gene>
<dbReference type="OrthoDB" id="2322499at2759"/>
<feature type="compositionally biased region" description="Low complexity" evidence="1">
    <location>
        <begin position="8"/>
        <end position="17"/>
    </location>
</feature>
<dbReference type="SMART" id="SM00256">
    <property type="entry name" value="FBOX"/>
    <property type="match status" value="1"/>
</dbReference>
<dbReference type="SUPFAM" id="SSF81383">
    <property type="entry name" value="F-box domain"/>
    <property type="match status" value="1"/>
</dbReference>
<dbReference type="AlphaFoldDB" id="A0A8H5B6A5"/>
<dbReference type="InterPro" id="IPR001810">
    <property type="entry name" value="F-box_dom"/>
</dbReference>
<comment type="caution">
    <text evidence="3">The sequence shown here is derived from an EMBL/GenBank/DDBJ whole genome shotgun (WGS) entry which is preliminary data.</text>
</comment>
<dbReference type="Pfam" id="PF12937">
    <property type="entry name" value="F-box-like"/>
    <property type="match status" value="1"/>
</dbReference>
<keyword evidence="4" id="KW-1185">Reference proteome</keyword>